<organism evidence="3 4">
    <name type="scientific">Kribbella shirazensis</name>
    <dbReference type="NCBI Taxonomy" id="1105143"/>
    <lineage>
        <taxon>Bacteria</taxon>
        <taxon>Bacillati</taxon>
        <taxon>Actinomycetota</taxon>
        <taxon>Actinomycetes</taxon>
        <taxon>Propionibacteriales</taxon>
        <taxon>Kribbellaceae</taxon>
        <taxon>Kribbella</taxon>
    </lineage>
</organism>
<evidence type="ECO:0000259" key="2">
    <source>
        <dbReference type="Pfam" id="PF26366"/>
    </source>
</evidence>
<dbReference type="EMBL" id="JAASRO010000001">
    <property type="protein sequence ID" value="NIK59481.1"/>
    <property type="molecule type" value="Genomic_DNA"/>
</dbReference>
<gene>
    <name evidence="3" type="ORF">BJY22_005198</name>
</gene>
<keyword evidence="1" id="KW-0732">Signal</keyword>
<feature type="domain" description="DUF8094" evidence="2">
    <location>
        <begin position="36"/>
        <end position="313"/>
    </location>
</feature>
<evidence type="ECO:0000313" key="3">
    <source>
        <dbReference type="EMBL" id="NIK59481.1"/>
    </source>
</evidence>
<dbReference type="Proteomes" id="UP000555407">
    <property type="component" value="Unassembled WGS sequence"/>
</dbReference>
<sequence length="314" mass="32894">MRGVCATVVGVALLVLPGCSALARPDTVKSLTRQSVTAEGAAAVVEHYNTVAARADSRLSADQIAGVQTGDLLRQTQAAYKIGRLLKKPVERASTFAVGSVGAPDYGGYPMRFVASGDKRVGVWERASAGAPWRLAFSVPPSAGVRLPDVAGLREVAATSAAELAESPTGAAAKLAELLTVGVRSPYAALFAPTPELRKLQKDLADSHALDPSQLIVAMTDTFTVNAPPAAFRTSSGEVLAFFTLTDAHVMRPRFGAMWPIGQDTAAFSTPHNLYRNALTTTLLHQVAIAIPAAKEAKIRVLGFTTQLVDAGGY</sequence>
<dbReference type="Pfam" id="PF26366">
    <property type="entry name" value="DUF8094"/>
    <property type="match status" value="1"/>
</dbReference>
<evidence type="ECO:0000256" key="1">
    <source>
        <dbReference type="SAM" id="SignalP"/>
    </source>
</evidence>
<name>A0A7X6A2P2_9ACTN</name>
<protein>
    <recommendedName>
        <fullName evidence="2">DUF8094 domain-containing protein</fullName>
    </recommendedName>
</protein>
<comment type="caution">
    <text evidence="3">The sequence shown here is derived from an EMBL/GenBank/DDBJ whole genome shotgun (WGS) entry which is preliminary data.</text>
</comment>
<accession>A0A7X6A2P2</accession>
<keyword evidence="4" id="KW-1185">Reference proteome</keyword>
<feature type="signal peptide" evidence="1">
    <location>
        <begin position="1"/>
        <end position="23"/>
    </location>
</feature>
<dbReference type="InterPro" id="IPR058407">
    <property type="entry name" value="DUF8094"/>
</dbReference>
<dbReference type="RefSeq" id="WP_167211335.1">
    <property type="nucleotide sequence ID" value="NZ_JAASRO010000001.1"/>
</dbReference>
<dbReference type="AlphaFoldDB" id="A0A7X6A2P2"/>
<evidence type="ECO:0000313" key="4">
    <source>
        <dbReference type="Proteomes" id="UP000555407"/>
    </source>
</evidence>
<proteinExistence type="predicted"/>
<reference evidence="3 4" key="1">
    <citation type="submission" date="2020-03" db="EMBL/GenBank/DDBJ databases">
        <title>Sequencing the genomes of 1000 actinobacteria strains.</title>
        <authorList>
            <person name="Klenk H.-P."/>
        </authorList>
    </citation>
    <scope>NUCLEOTIDE SEQUENCE [LARGE SCALE GENOMIC DNA]</scope>
    <source>
        <strain evidence="3 4">DSM 45490</strain>
    </source>
</reference>
<feature type="chain" id="PRO_5031189010" description="DUF8094 domain-containing protein" evidence="1">
    <location>
        <begin position="24"/>
        <end position="314"/>
    </location>
</feature>